<accession>A0A8H3U0G1</accession>
<reference evidence="1" key="1">
    <citation type="submission" date="2020-07" db="EMBL/GenBank/DDBJ databases">
        <title>Draft Genome Sequence of a Deep-Sea Yeast, Naganishia (Cryptococcus) liquefaciens strain N6.</title>
        <authorList>
            <person name="Han Y.W."/>
            <person name="Kajitani R."/>
            <person name="Morimoto H."/>
            <person name="Parhat M."/>
            <person name="Tsubouchi H."/>
            <person name="Bakenova O."/>
            <person name="Ogata M."/>
            <person name="Argunhan B."/>
            <person name="Aoki R."/>
            <person name="Kajiwara S."/>
            <person name="Itoh T."/>
            <person name="Iwasaki H."/>
        </authorList>
    </citation>
    <scope>NUCLEOTIDE SEQUENCE</scope>
    <source>
        <strain evidence="1">N6</strain>
    </source>
</reference>
<dbReference type="EMBL" id="BLZA01000058">
    <property type="protein sequence ID" value="GHJ90464.1"/>
    <property type="molecule type" value="Genomic_DNA"/>
</dbReference>
<dbReference type="AlphaFoldDB" id="A0A8H3U0G1"/>
<evidence type="ECO:0000313" key="1">
    <source>
        <dbReference type="EMBL" id="GHJ90464.1"/>
    </source>
</evidence>
<proteinExistence type="predicted"/>
<organism evidence="1 2">
    <name type="scientific">Naganishia liquefaciens</name>
    <dbReference type="NCBI Taxonomy" id="104408"/>
    <lineage>
        <taxon>Eukaryota</taxon>
        <taxon>Fungi</taxon>
        <taxon>Dikarya</taxon>
        <taxon>Basidiomycota</taxon>
        <taxon>Agaricomycotina</taxon>
        <taxon>Tremellomycetes</taxon>
        <taxon>Filobasidiales</taxon>
        <taxon>Filobasidiaceae</taxon>
        <taxon>Naganishia</taxon>
    </lineage>
</organism>
<name>A0A8H3U0G1_9TREE</name>
<protein>
    <submittedName>
        <fullName evidence="1">Uncharacterized protein</fullName>
    </submittedName>
</protein>
<evidence type="ECO:0000313" key="2">
    <source>
        <dbReference type="Proteomes" id="UP000620104"/>
    </source>
</evidence>
<keyword evidence="2" id="KW-1185">Reference proteome</keyword>
<comment type="caution">
    <text evidence="1">The sequence shown here is derived from an EMBL/GenBank/DDBJ whole genome shotgun (WGS) entry which is preliminary data.</text>
</comment>
<dbReference type="Proteomes" id="UP000620104">
    <property type="component" value="Unassembled WGS sequence"/>
</dbReference>
<gene>
    <name evidence="1" type="ORF">NliqN6_6866</name>
</gene>
<sequence length="125" mass="14260">MGFEYPLGQETTTLPEGMLASISFNLETTRHGHKQADDRILGSREADAACLSDAGKESCRWHSILDTTQSRLASMRRDLRAKLSQLVTYLRTAHRGSFFRRKQHQARSYITRLYEGNSYEATAVY</sequence>